<evidence type="ECO:0000313" key="1">
    <source>
        <dbReference type="EMBL" id="MFI5674730.1"/>
    </source>
</evidence>
<dbReference type="Proteomes" id="UP001612415">
    <property type="component" value="Unassembled WGS sequence"/>
</dbReference>
<gene>
    <name evidence="1" type="ORF">ACIA8P_08700</name>
</gene>
<accession>A0ABW7XXB8</accession>
<reference evidence="1 2" key="1">
    <citation type="submission" date="2024-10" db="EMBL/GenBank/DDBJ databases">
        <title>The Natural Products Discovery Center: Release of the First 8490 Sequenced Strains for Exploring Actinobacteria Biosynthetic Diversity.</title>
        <authorList>
            <person name="Kalkreuter E."/>
            <person name="Kautsar S.A."/>
            <person name="Yang D."/>
            <person name="Bader C.D."/>
            <person name="Teijaro C.N."/>
            <person name="Fluegel L."/>
            <person name="Davis C.M."/>
            <person name="Simpson J.R."/>
            <person name="Lauterbach L."/>
            <person name="Steele A.D."/>
            <person name="Gui C."/>
            <person name="Meng S."/>
            <person name="Li G."/>
            <person name="Viehrig K."/>
            <person name="Ye F."/>
            <person name="Su P."/>
            <person name="Kiefer A.F."/>
            <person name="Nichols A."/>
            <person name="Cepeda A.J."/>
            <person name="Yan W."/>
            <person name="Fan B."/>
            <person name="Jiang Y."/>
            <person name="Adhikari A."/>
            <person name="Zheng C.-J."/>
            <person name="Schuster L."/>
            <person name="Cowan T.M."/>
            <person name="Smanski M.J."/>
            <person name="Chevrette M.G."/>
            <person name="De Carvalho L.P.S."/>
            <person name="Shen B."/>
        </authorList>
    </citation>
    <scope>NUCLEOTIDE SEQUENCE [LARGE SCALE GENOMIC DNA]</scope>
    <source>
        <strain evidence="1 2">NPDC051599</strain>
    </source>
</reference>
<keyword evidence="2" id="KW-1185">Reference proteome</keyword>
<protein>
    <submittedName>
        <fullName evidence="1">Uncharacterized protein</fullName>
    </submittedName>
</protein>
<dbReference type="EMBL" id="JBITDC010000003">
    <property type="protein sequence ID" value="MFI5674730.1"/>
    <property type="molecule type" value="Genomic_DNA"/>
</dbReference>
<name>A0ABW7XXB8_STRCE</name>
<organism evidence="1 2">
    <name type="scientific">Streptomyces cellulosae</name>
    <dbReference type="NCBI Taxonomy" id="1968"/>
    <lineage>
        <taxon>Bacteria</taxon>
        <taxon>Bacillati</taxon>
        <taxon>Actinomycetota</taxon>
        <taxon>Actinomycetes</taxon>
        <taxon>Kitasatosporales</taxon>
        <taxon>Streptomycetaceae</taxon>
        <taxon>Streptomyces</taxon>
    </lineage>
</organism>
<evidence type="ECO:0000313" key="2">
    <source>
        <dbReference type="Proteomes" id="UP001612415"/>
    </source>
</evidence>
<proteinExistence type="predicted"/>
<dbReference type="RefSeq" id="WP_398655637.1">
    <property type="nucleotide sequence ID" value="NZ_JBITDC010000003.1"/>
</dbReference>
<comment type="caution">
    <text evidence="1">The sequence shown here is derived from an EMBL/GenBank/DDBJ whole genome shotgun (WGS) entry which is preliminary data.</text>
</comment>
<sequence>MEPVTHTWDLSEALGHPLELAPDLAEFALGTARRVLPDVLRDADTPFADATPAPEGAGAYEELAAWLDRRPLIAA</sequence>